<keyword evidence="2" id="KW-1185">Reference proteome</keyword>
<proteinExistence type="predicted"/>
<evidence type="ECO:0000313" key="2">
    <source>
        <dbReference type="Proteomes" id="UP000716291"/>
    </source>
</evidence>
<evidence type="ECO:0000313" key="1">
    <source>
        <dbReference type="EMBL" id="KAG1312521.1"/>
    </source>
</evidence>
<dbReference type="Proteomes" id="UP000716291">
    <property type="component" value="Unassembled WGS sequence"/>
</dbReference>
<organism evidence="1 2">
    <name type="scientific">Rhizopus oryzae</name>
    <name type="common">Mucormycosis agent</name>
    <name type="synonym">Rhizopus arrhizus var. delemar</name>
    <dbReference type="NCBI Taxonomy" id="64495"/>
    <lineage>
        <taxon>Eukaryota</taxon>
        <taxon>Fungi</taxon>
        <taxon>Fungi incertae sedis</taxon>
        <taxon>Mucoromycota</taxon>
        <taxon>Mucoromycotina</taxon>
        <taxon>Mucoromycetes</taxon>
        <taxon>Mucorales</taxon>
        <taxon>Mucorineae</taxon>
        <taxon>Rhizopodaceae</taxon>
        <taxon>Rhizopus</taxon>
    </lineage>
</organism>
<name>A0A9P6XFA1_RHIOR</name>
<gene>
    <name evidence="1" type="ORF">G6F64_002965</name>
</gene>
<accession>A0A9P6XFA1</accession>
<comment type="caution">
    <text evidence="1">The sequence shown here is derived from an EMBL/GenBank/DDBJ whole genome shotgun (WGS) entry which is preliminary data.</text>
</comment>
<sequence length="71" mass="8220">MTAVKYMNHNFSVAQDETVDDSTSDPAAMREIIRQFYQHLYTTSPVQVSDIDNYINSINFNRMANQNDNDI</sequence>
<protein>
    <submittedName>
        <fullName evidence="1">Uncharacterized protein</fullName>
    </submittedName>
</protein>
<reference evidence="1" key="1">
    <citation type="journal article" date="2020" name="Microb. Genom.">
        <title>Genetic diversity of clinical and environmental Mucorales isolates obtained from an investigation of mucormycosis cases among solid organ transplant recipients.</title>
        <authorList>
            <person name="Nguyen M.H."/>
            <person name="Kaul D."/>
            <person name="Muto C."/>
            <person name="Cheng S.J."/>
            <person name="Richter R.A."/>
            <person name="Bruno V.M."/>
            <person name="Liu G."/>
            <person name="Beyhan S."/>
            <person name="Sundermann A.J."/>
            <person name="Mounaud S."/>
            <person name="Pasculle A.W."/>
            <person name="Nierman W.C."/>
            <person name="Driscoll E."/>
            <person name="Cumbie R."/>
            <person name="Clancy C.J."/>
            <person name="Dupont C.L."/>
        </authorList>
    </citation>
    <scope>NUCLEOTIDE SEQUENCE</scope>
    <source>
        <strain evidence="1">GL11</strain>
    </source>
</reference>
<dbReference type="AlphaFoldDB" id="A0A9P6XFA1"/>
<dbReference type="EMBL" id="JAANQT010000272">
    <property type="protein sequence ID" value="KAG1312521.1"/>
    <property type="molecule type" value="Genomic_DNA"/>
</dbReference>